<dbReference type="InterPro" id="IPR011705">
    <property type="entry name" value="BACK"/>
</dbReference>
<dbReference type="Gene3D" id="1.25.40.420">
    <property type="match status" value="1"/>
</dbReference>
<accession>A0A099Z176</accession>
<feature type="non-terminal residue" evidence="4">
    <location>
        <position position="1"/>
    </location>
</feature>
<dbReference type="SUPFAM" id="SSF117281">
    <property type="entry name" value="Kelch motif"/>
    <property type="match status" value="1"/>
</dbReference>
<dbReference type="Gene3D" id="3.30.710.10">
    <property type="entry name" value="Potassium Channel Kv1.1, Chain A"/>
    <property type="match status" value="1"/>
</dbReference>
<dbReference type="InterPro" id="IPR011333">
    <property type="entry name" value="SKP1/BTB/POZ_sf"/>
</dbReference>
<protein>
    <submittedName>
        <fullName evidence="4">Kelch-like 23</fullName>
    </submittedName>
</protein>
<organism evidence="4 5">
    <name type="scientific">Tinamus guttatus</name>
    <name type="common">White-throated tinamou</name>
    <dbReference type="NCBI Taxonomy" id="94827"/>
    <lineage>
        <taxon>Eukaryota</taxon>
        <taxon>Metazoa</taxon>
        <taxon>Chordata</taxon>
        <taxon>Craniata</taxon>
        <taxon>Vertebrata</taxon>
        <taxon>Euteleostomi</taxon>
        <taxon>Archelosauria</taxon>
        <taxon>Archosauria</taxon>
        <taxon>Dinosauria</taxon>
        <taxon>Saurischia</taxon>
        <taxon>Theropoda</taxon>
        <taxon>Coelurosauria</taxon>
        <taxon>Aves</taxon>
        <taxon>Palaeognathae</taxon>
        <taxon>Tinamiformes</taxon>
        <taxon>Tinamidae</taxon>
        <taxon>Tinamus</taxon>
    </lineage>
</organism>
<keyword evidence="5" id="KW-1185">Reference proteome</keyword>
<dbReference type="Gene3D" id="2.120.10.80">
    <property type="entry name" value="Kelch-type beta propeller"/>
    <property type="match status" value="1"/>
</dbReference>
<dbReference type="InterPro" id="IPR006652">
    <property type="entry name" value="Kelch_1"/>
</dbReference>
<dbReference type="SMART" id="SM00875">
    <property type="entry name" value="BACK"/>
    <property type="match status" value="1"/>
</dbReference>
<proteinExistence type="predicted"/>
<dbReference type="Pfam" id="PF07707">
    <property type="entry name" value="BACK"/>
    <property type="match status" value="1"/>
</dbReference>
<dbReference type="PANTHER" id="PTHR24412">
    <property type="entry name" value="KELCH PROTEIN"/>
    <property type="match status" value="1"/>
</dbReference>
<evidence type="ECO:0000313" key="5">
    <source>
        <dbReference type="Proteomes" id="UP000053641"/>
    </source>
</evidence>
<name>A0A099Z176_TINGU</name>
<dbReference type="InterPro" id="IPR015915">
    <property type="entry name" value="Kelch-typ_b-propeller"/>
</dbReference>
<dbReference type="Pfam" id="PF24681">
    <property type="entry name" value="Kelch_KLHDC2_KLHL20_DRC7"/>
    <property type="match status" value="1"/>
</dbReference>
<dbReference type="Pfam" id="PF00651">
    <property type="entry name" value="BTB"/>
    <property type="match status" value="1"/>
</dbReference>
<keyword evidence="1" id="KW-0880">Kelch repeat</keyword>
<evidence type="ECO:0000259" key="3">
    <source>
        <dbReference type="SMART" id="SM00875"/>
    </source>
</evidence>
<dbReference type="SUPFAM" id="SSF54695">
    <property type="entry name" value="POZ domain"/>
    <property type="match status" value="1"/>
</dbReference>
<dbReference type="STRING" id="94827.A0A099Z176"/>
<dbReference type="InterPro" id="IPR000210">
    <property type="entry name" value="BTB/POZ_dom"/>
</dbReference>
<dbReference type="PANTHER" id="PTHR24412:SF490">
    <property type="entry name" value="BTB DOMAIN-CONTAINING PROTEIN"/>
    <property type="match status" value="1"/>
</dbReference>
<dbReference type="AlphaFoldDB" id="A0A099Z176"/>
<gene>
    <name evidence="4" type="ORF">N309_13233</name>
</gene>
<sequence length="478" mass="54060">FQALLEFTRTAQVLIDQGNVTSLLEAADFFQFDSVKLFCEKFLERELHVSNCLGLATYSQQFGCVELHASAVNVALTHWGDVMCEEEFKALPKEMLMQFLQSDDLFVPREDVVFDSVIRWIMEDPATREEDFLDLVGEVRVTFLSLSFLDILVKRSKRPGEKDVFSRLIRKLDSCPPPSWQNMELSPRASRSYDTVYVLGGRHDKEQQELFLFQPKTGTWQARCPLQRRNLTQYAVAAVGNFLFVTGGYFRDEFVWYSVDWVLIYNCLDNSWLEGPAMKKSRNSHCAVGAGLYLYVLGGSTDEGIIPAVERLALMDSEWESMSPMAQPVERGDAVSVGTRIYVVCGLDENGHVYGGVQRLDTETDIWDVISFSPLPRYDLCVTELNGALYTIGGGALRFDVNTDEWTHVDEECLTQKFYMGCSTANGQIYLLGQRKGNSGLPSVVLFDPYTDLCQVIDNKLPCPLPIHGCVSVRRFDT</sequence>
<dbReference type="FunFam" id="1.25.40.420:FF:000001">
    <property type="entry name" value="Kelch-like family member 12"/>
    <property type="match status" value="1"/>
</dbReference>
<feature type="domain" description="BACK" evidence="3">
    <location>
        <begin position="52"/>
        <end position="154"/>
    </location>
</feature>
<dbReference type="SMART" id="SM00612">
    <property type="entry name" value="Kelch"/>
    <property type="match status" value="6"/>
</dbReference>
<keyword evidence="2" id="KW-0677">Repeat</keyword>
<dbReference type="Proteomes" id="UP000053641">
    <property type="component" value="Unassembled WGS sequence"/>
</dbReference>
<feature type="non-terminal residue" evidence="4">
    <location>
        <position position="478"/>
    </location>
</feature>
<evidence type="ECO:0000256" key="2">
    <source>
        <dbReference type="ARBA" id="ARBA00022737"/>
    </source>
</evidence>
<reference evidence="4 5" key="1">
    <citation type="submission" date="2014-06" db="EMBL/GenBank/DDBJ databases">
        <title>Genome evolution of avian class.</title>
        <authorList>
            <person name="Zhang G."/>
            <person name="Li C."/>
        </authorList>
    </citation>
    <scope>NUCLEOTIDE SEQUENCE [LARGE SCALE GENOMIC DNA]</scope>
    <source>
        <strain evidence="4">BGI_N309</strain>
    </source>
</reference>
<dbReference type="EMBL" id="KL887368">
    <property type="protein sequence ID" value="KGL74883.1"/>
    <property type="molecule type" value="Genomic_DNA"/>
</dbReference>
<evidence type="ECO:0000313" key="4">
    <source>
        <dbReference type="EMBL" id="KGL74883.1"/>
    </source>
</evidence>
<evidence type="ECO:0000256" key="1">
    <source>
        <dbReference type="ARBA" id="ARBA00022441"/>
    </source>
</evidence>